<dbReference type="GO" id="GO:0003677">
    <property type="term" value="F:DNA binding"/>
    <property type="evidence" value="ECO:0007669"/>
    <property type="project" value="InterPro"/>
</dbReference>
<dbReference type="Gene3D" id="1.25.40.10">
    <property type="entry name" value="Tetratricopeptide repeat domain"/>
    <property type="match status" value="1"/>
</dbReference>
<dbReference type="SUPFAM" id="SSF52540">
    <property type="entry name" value="P-loop containing nucleoside triphosphate hydrolases"/>
    <property type="match status" value="1"/>
</dbReference>
<evidence type="ECO:0000313" key="6">
    <source>
        <dbReference type="Proteomes" id="UP000000851"/>
    </source>
</evidence>
<evidence type="ECO:0000259" key="4">
    <source>
        <dbReference type="PROSITE" id="PS50043"/>
    </source>
</evidence>
<dbReference type="RefSeq" id="WP_015792257.1">
    <property type="nucleotide sequence ID" value="NC_013131.1"/>
</dbReference>
<keyword evidence="2" id="KW-0067">ATP-binding</keyword>
<dbReference type="Proteomes" id="UP000000851">
    <property type="component" value="Chromosome"/>
</dbReference>
<dbReference type="Gene3D" id="1.10.10.10">
    <property type="entry name" value="Winged helix-like DNA-binding domain superfamily/Winged helix DNA-binding domain"/>
    <property type="match status" value="1"/>
</dbReference>
<dbReference type="AlphaFoldDB" id="C7QAM9"/>
<dbReference type="InterPro" id="IPR016032">
    <property type="entry name" value="Sig_transdc_resp-reg_C-effctor"/>
</dbReference>
<dbReference type="PROSITE" id="PS50043">
    <property type="entry name" value="HTH_LUXR_2"/>
    <property type="match status" value="1"/>
</dbReference>
<evidence type="ECO:0000256" key="1">
    <source>
        <dbReference type="ARBA" id="ARBA00022741"/>
    </source>
</evidence>
<dbReference type="GO" id="GO:0005737">
    <property type="term" value="C:cytoplasm"/>
    <property type="evidence" value="ECO:0007669"/>
    <property type="project" value="TreeGrafter"/>
</dbReference>
<feature type="domain" description="HTH luxR-type" evidence="4">
    <location>
        <begin position="857"/>
        <end position="922"/>
    </location>
</feature>
<dbReference type="PRINTS" id="PR00038">
    <property type="entry name" value="HTHLUXR"/>
</dbReference>
<gene>
    <name evidence="5" type="ordered locus">Caci_3625</name>
</gene>
<keyword evidence="1" id="KW-0547">Nucleotide-binding</keyword>
<proteinExistence type="predicted"/>
<keyword evidence="6" id="KW-1185">Reference proteome</keyword>
<dbReference type="InterPro" id="IPR041664">
    <property type="entry name" value="AAA_16"/>
</dbReference>
<evidence type="ECO:0000256" key="3">
    <source>
        <dbReference type="SAM" id="MobiDB-lite"/>
    </source>
</evidence>
<dbReference type="GO" id="GO:0004016">
    <property type="term" value="F:adenylate cyclase activity"/>
    <property type="evidence" value="ECO:0007669"/>
    <property type="project" value="TreeGrafter"/>
</dbReference>
<sequence length="925" mass="98598">MPEPSALLGRDEECQAIDDLVARVREGLSGALVISGEAGIGKTRLLTYAAEAAGDLQTARVTGVKTESQLGYAALHRLLLPFLDRLDRLPDPQREALGAAFGMVAAPPADRFRTGLATLTLLADVVGDGPLMCLVDDAQWLDRESLEALAFVGRRLHADGIGLVMCVRDGEPGALPIDGLPAIRLTGLSDADAGRLLAALPVASLGPASPTLSRIVAEAGGNPLALSEFTADLAGGTVPAAAPVPLLSAPRSLGPRLEAHFQRQVDSLPEETKSLLLLLSVAPADDPVVVWRAAGELGLSAQALDAAVAGGILTVDPHPVFRHPLIRSAVHSAAAPAELRRVHQVLAEAIDPLTGPERRAWHLAAAVVGLDEEVAAELERVAERAQGRGGYAAQAAFLLAAAELSPDPQARAERYSAAAQAHLYIGESAAAQPMLDHAESYPGTSTSRATIRRLRAMVEWLEGRIAMAPAILMAAAQDVIAHDEPLARDMVFEALSAAMMTREHTVGMTLDELARQALAMPWDPSRPQTVSDVVIDAYCTRIADGYAAAVPKLRAAVEALCTGDLGDIGMPIALLGFVGAEDLWDEEGYRAVLGRFIEVSRERGAVHSLAVALNSLAVAELWSGRFGKAESCYDESDDIYASIVNMPIGASHRVELRAWQGAETQLRVGADSAIQVWGEQLGYAVLTCHAHYSLAVFELSAGRFREALAWARLEYDNDVPGQGNRLLPEVIEAASRVGDRELASAALSRLAERASLSGTAWALGVLARCRALMSADDKAESLYEAALRHLSSTTVATDLARTYLLYGEWLRRRDRLADARTQLRKAHDMFTDMGAVGFAERARTELQSAGEHTRKHTAPAAHPLTPQEKQVASLAATGSTNTEIATRLFITTSTVEYHLNKVFRKLDITSRRQLADIFGDAAQAA</sequence>
<dbReference type="Pfam" id="PF13191">
    <property type="entry name" value="AAA_16"/>
    <property type="match status" value="1"/>
</dbReference>
<evidence type="ECO:0000256" key="2">
    <source>
        <dbReference type="ARBA" id="ARBA00022840"/>
    </source>
</evidence>
<dbReference type="CDD" id="cd06170">
    <property type="entry name" value="LuxR_C_like"/>
    <property type="match status" value="1"/>
</dbReference>
<name>C7QAM9_CATAD</name>
<dbReference type="PANTHER" id="PTHR16305">
    <property type="entry name" value="TESTICULAR SOLUBLE ADENYLYL CYCLASE"/>
    <property type="match status" value="1"/>
</dbReference>
<dbReference type="EMBL" id="CP001700">
    <property type="protein sequence ID" value="ACU72528.1"/>
    <property type="molecule type" value="Genomic_DNA"/>
</dbReference>
<dbReference type="InterPro" id="IPR011990">
    <property type="entry name" value="TPR-like_helical_dom_sf"/>
</dbReference>
<protein>
    <submittedName>
        <fullName evidence="5">Transcriptional regulator, LuxR family</fullName>
    </submittedName>
</protein>
<dbReference type="Pfam" id="PF00196">
    <property type="entry name" value="GerE"/>
    <property type="match status" value="1"/>
</dbReference>
<dbReference type="SUPFAM" id="SSF46894">
    <property type="entry name" value="C-terminal effector domain of the bipartite response regulators"/>
    <property type="match status" value="1"/>
</dbReference>
<dbReference type="GO" id="GO:0005524">
    <property type="term" value="F:ATP binding"/>
    <property type="evidence" value="ECO:0007669"/>
    <property type="project" value="UniProtKB-KW"/>
</dbReference>
<dbReference type="GO" id="GO:0006355">
    <property type="term" value="P:regulation of DNA-templated transcription"/>
    <property type="evidence" value="ECO:0007669"/>
    <property type="project" value="InterPro"/>
</dbReference>
<reference evidence="5 6" key="1">
    <citation type="journal article" date="2009" name="Stand. Genomic Sci.">
        <title>Complete genome sequence of Catenulispora acidiphila type strain (ID 139908).</title>
        <authorList>
            <person name="Copeland A."/>
            <person name="Lapidus A."/>
            <person name="Glavina Del Rio T."/>
            <person name="Nolan M."/>
            <person name="Lucas S."/>
            <person name="Chen F."/>
            <person name="Tice H."/>
            <person name="Cheng J.F."/>
            <person name="Bruce D."/>
            <person name="Goodwin L."/>
            <person name="Pitluck S."/>
            <person name="Mikhailova N."/>
            <person name="Pati A."/>
            <person name="Ivanova N."/>
            <person name="Mavromatis K."/>
            <person name="Chen A."/>
            <person name="Palaniappan K."/>
            <person name="Chain P."/>
            <person name="Land M."/>
            <person name="Hauser L."/>
            <person name="Chang Y.J."/>
            <person name="Jeffries C.D."/>
            <person name="Chertkov O."/>
            <person name="Brettin T."/>
            <person name="Detter J.C."/>
            <person name="Han C."/>
            <person name="Ali Z."/>
            <person name="Tindall B.J."/>
            <person name="Goker M."/>
            <person name="Bristow J."/>
            <person name="Eisen J.A."/>
            <person name="Markowitz V."/>
            <person name="Hugenholtz P."/>
            <person name="Kyrpides N.C."/>
            <person name="Klenk H.P."/>
        </authorList>
    </citation>
    <scope>NUCLEOTIDE SEQUENCE [LARGE SCALE GENOMIC DNA]</scope>
    <source>
        <strain evidence="6">DSM 44928 / JCM 14897 / NBRC 102108 / NRRL B-24433 / ID139908</strain>
    </source>
</reference>
<accession>C7QAM9</accession>
<feature type="region of interest" description="Disordered" evidence="3">
    <location>
        <begin position="846"/>
        <end position="867"/>
    </location>
</feature>
<dbReference type="InParanoid" id="C7QAM9"/>
<organism evidence="5 6">
    <name type="scientific">Catenulispora acidiphila (strain DSM 44928 / JCM 14897 / NBRC 102108 / NRRL B-24433 / ID139908)</name>
    <dbReference type="NCBI Taxonomy" id="479433"/>
    <lineage>
        <taxon>Bacteria</taxon>
        <taxon>Bacillati</taxon>
        <taxon>Actinomycetota</taxon>
        <taxon>Actinomycetes</taxon>
        <taxon>Catenulisporales</taxon>
        <taxon>Catenulisporaceae</taxon>
        <taxon>Catenulispora</taxon>
    </lineage>
</organism>
<evidence type="ECO:0000313" key="5">
    <source>
        <dbReference type="EMBL" id="ACU72528.1"/>
    </source>
</evidence>
<dbReference type="STRING" id="479433.Caci_3625"/>
<dbReference type="HOGENOM" id="CLU_006850_4_1_11"/>
<dbReference type="InterPro" id="IPR000792">
    <property type="entry name" value="Tscrpt_reg_LuxR_C"/>
</dbReference>
<dbReference type="SMART" id="SM00421">
    <property type="entry name" value="HTH_LUXR"/>
    <property type="match status" value="1"/>
</dbReference>
<dbReference type="PANTHER" id="PTHR16305:SF35">
    <property type="entry name" value="TRANSCRIPTIONAL ACTIVATOR DOMAIN"/>
    <property type="match status" value="1"/>
</dbReference>
<dbReference type="eggNOG" id="COG2197">
    <property type="taxonomic scope" value="Bacteria"/>
</dbReference>
<dbReference type="KEGG" id="cai:Caci_3625"/>
<dbReference type="SUPFAM" id="SSF48452">
    <property type="entry name" value="TPR-like"/>
    <property type="match status" value="1"/>
</dbReference>
<dbReference type="InterPro" id="IPR027417">
    <property type="entry name" value="P-loop_NTPase"/>
</dbReference>
<dbReference type="InterPro" id="IPR036388">
    <property type="entry name" value="WH-like_DNA-bd_sf"/>
</dbReference>